<dbReference type="Gene3D" id="1.10.1200.10">
    <property type="entry name" value="ACP-like"/>
    <property type="match status" value="2"/>
</dbReference>
<dbReference type="InterPro" id="IPR010071">
    <property type="entry name" value="AA_adenyl_dom"/>
</dbReference>
<dbReference type="Pfam" id="PF00550">
    <property type="entry name" value="PP-binding"/>
    <property type="match status" value="2"/>
</dbReference>
<dbReference type="Gene3D" id="3.30.300.30">
    <property type="match status" value="4"/>
</dbReference>
<keyword evidence="2" id="KW-0597">Phosphoprotein</keyword>
<evidence type="ECO:0000256" key="7">
    <source>
        <dbReference type="SAM" id="MobiDB-lite"/>
    </source>
</evidence>
<dbReference type="EMBL" id="JASWJB010000341">
    <property type="protein sequence ID" value="KAK2591374.1"/>
    <property type="molecule type" value="Genomic_DNA"/>
</dbReference>
<reference evidence="9" key="1">
    <citation type="submission" date="2023-06" db="EMBL/GenBank/DDBJ databases">
        <title>Conoideocrella luteorostrata (Hypocreales: Clavicipitaceae), a potential biocontrol fungus for elongate hemlock scale in United States Christmas tree production areas.</title>
        <authorList>
            <person name="Barrett H."/>
            <person name="Lovett B."/>
            <person name="Macias A.M."/>
            <person name="Stajich J.E."/>
            <person name="Kasson M.T."/>
        </authorList>
    </citation>
    <scope>NUCLEOTIDE SEQUENCE</scope>
    <source>
        <strain evidence="9">ARSEF 14590</strain>
    </source>
</reference>
<keyword evidence="3" id="KW-0436">Ligase</keyword>
<dbReference type="InterPro" id="IPR029063">
    <property type="entry name" value="SAM-dependent_MTases_sf"/>
</dbReference>
<dbReference type="InterPro" id="IPR036736">
    <property type="entry name" value="ACP-like_sf"/>
</dbReference>
<dbReference type="SUPFAM" id="SSF56801">
    <property type="entry name" value="Acetyl-CoA synthetase-like"/>
    <property type="match status" value="3"/>
</dbReference>
<feature type="domain" description="Carrier" evidence="8">
    <location>
        <begin position="2573"/>
        <end position="2649"/>
    </location>
</feature>
<feature type="compositionally biased region" description="Polar residues" evidence="7">
    <location>
        <begin position="1486"/>
        <end position="1497"/>
    </location>
</feature>
<feature type="region of interest" description="Disordered" evidence="7">
    <location>
        <begin position="55"/>
        <end position="115"/>
    </location>
</feature>
<name>A0AAJ0FTR7_9HYPO</name>
<dbReference type="FunFam" id="3.30.300.30:FF:000015">
    <property type="entry name" value="Nonribosomal peptide synthase SidD"/>
    <property type="match status" value="1"/>
</dbReference>
<dbReference type="InterPro" id="IPR042099">
    <property type="entry name" value="ANL_N_sf"/>
</dbReference>
<evidence type="ECO:0000256" key="5">
    <source>
        <dbReference type="ARBA" id="ARBA00023026"/>
    </source>
</evidence>
<dbReference type="GO" id="GO:0016874">
    <property type="term" value="F:ligase activity"/>
    <property type="evidence" value="ECO:0007669"/>
    <property type="project" value="UniProtKB-KW"/>
</dbReference>
<feature type="compositionally biased region" description="Basic and acidic residues" evidence="7">
    <location>
        <begin position="93"/>
        <end position="102"/>
    </location>
</feature>
<dbReference type="FunFam" id="1.10.1200.10:FF:000005">
    <property type="entry name" value="Nonribosomal peptide synthetase 1"/>
    <property type="match status" value="1"/>
</dbReference>
<dbReference type="FunFam" id="3.30.300.30:FF:000084">
    <property type="entry name" value="Enniatin synthase"/>
    <property type="match status" value="1"/>
</dbReference>
<dbReference type="SUPFAM" id="SSF47336">
    <property type="entry name" value="ACP-like"/>
    <property type="match status" value="2"/>
</dbReference>
<dbReference type="NCBIfam" id="TIGR01733">
    <property type="entry name" value="AA-adenyl-dom"/>
    <property type="match status" value="3"/>
</dbReference>
<dbReference type="CDD" id="cd19545">
    <property type="entry name" value="FUM14_C_NRPS-like"/>
    <property type="match status" value="2"/>
</dbReference>
<dbReference type="Gene3D" id="3.40.50.12780">
    <property type="entry name" value="N-terminal domain of ligase-like"/>
    <property type="match status" value="1"/>
</dbReference>
<organism evidence="9 10">
    <name type="scientific">Conoideocrella luteorostrata</name>
    <dbReference type="NCBI Taxonomy" id="1105319"/>
    <lineage>
        <taxon>Eukaryota</taxon>
        <taxon>Fungi</taxon>
        <taxon>Dikarya</taxon>
        <taxon>Ascomycota</taxon>
        <taxon>Pezizomycotina</taxon>
        <taxon>Sordariomycetes</taxon>
        <taxon>Hypocreomycetidae</taxon>
        <taxon>Hypocreales</taxon>
        <taxon>Clavicipitaceae</taxon>
        <taxon>Conoideocrella</taxon>
    </lineage>
</organism>
<dbReference type="PROSITE" id="PS00455">
    <property type="entry name" value="AMP_BINDING"/>
    <property type="match status" value="3"/>
</dbReference>
<dbReference type="GO" id="GO:0005737">
    <property type="term" value="C:cytoplasm"/>
    <property type="evidence" value="ECO:0007669"/>
    <property type="project" value="TreeGrafter"/>
</dbReference>
<evidence type="ECO:0000259" key="8">
    <source>
        <dbReference type="PROSITE" id="PS50075"/>
    </source>
</evidence>
<evidence type="ECO:0000313" key="10">
    <source>
        <dbReference type="Proteomes" id="UP001251528"/>
    </source>
</evidence>
<proteinExistence type="inferred from homology"/>
<dbReference type="Gene3D" id="2.30.38.10">
    <property type="entry name" value="Luciferase, Domain 3"/>
    <property type="match status" value="2"/>
</dbReference>
<dbReference type="CDD" id="cd05918">
    <property type="entry name" value="A_NRPS_SidN3_like"/>
    <property type="match status" value="2"/>
</dbReference>
<accession>A0AAJ0FTR7</accession>
<gene>
    <name evidence="9" type="ORF">QQS21_010934</name>
</gene>
<dbReference type="InterPro" id="IPR020806">
    <property type="entry name" value="PKS_PP-bd"/>
</dbReference>
<dbReference type="PROSITE" id="PS50075">
    <property type="entry name" value="CARRIER"/>
    <property type="match status" value="2"/>
</dbReference>
<dbReference type="Gene3D" id="3.30.559.30">
    <property type="entry name" value="Nonribosomal peptide synthetase, condensation domain"/>
    <property type="match status" value="3"/>
</dbReference>
<dbReference type="CDD" id="cd05930">
    <property type="entry name" value="A_NRPS"/>
    <property type="match status" value="1"/>
</dbReference>
<evidence type="ECO:0000256" key="1">
    <source>
        <dbReference type="ARBA" id="ARBA00022450"/>
    </source>
</evidence>
<dbReference type="Gene3D" id="3.40.50.980">
    <property type="match status" value="4"/>
</dbReference>
<evidence type="ECO:0000256" key="3">
    <source>
        <dbReference type="ARBA" id="ARBA00022598"/>
    </source>
</evidence>
<dbReference type="InterPro" id="IPR023213">
    <property type="entry name" value="CAT-like_dom_sf"/>
</dbReference>
<dbReference type="InterPro" id="IPR009081">
    <property type="entry name" value="PP-bd_ACP"/>
</dbReference>
<dbReference type="FunFam" id="3.40.50.12780:FF:000014">
    <property type="entry name" value="Nonribosomal peptide synthetase 1"/>
    <property type="match status" value="1"/>
</dbReference>
<feature type="region of interest" description="Disordered" evidence="7">
    <location>
        <begin position="3579"/>
        <end position="3606"/>
    </location>
</feature>
<dbReference type="InterPro" id="IPR000873">
    <property type="entry name" value="AMP-dep_synth/lig_dom"/>
</dbReference>
<sequence>MSCPAEISAEMQVLSPSEKNGNQHSRLGPSDPEYCASLMNDGGKEWYLDYETASKQTATSSSVSQPSSDGTESILGDSASAQSSSSQAGQFDKAGDDQERPWRMQRQQSESKPLSVWASRIRGPVQLEMLKSAIAAVGRCHALLGKPIQCRDDNIAPRGHLHQLSEPGVVKTPSFDEQALEEVLRAEQNTPLVLDLEPYWRVTIYHRNAEDHLLSISFQNTIFDNWTAPFFYKKLTALYSAAVCGQDLDSMSEPGPQWHDYVAKQRQKLQTDRYRQQLQYWATQLETSRAAELLCDYPRPVALTGNTNTQSFQIDDSLYLELKKYCQERKTSSSVVLLAALRAAHYRLTGDGDATIGNQVIDRNSWETKDMMLPLTDIQCIRTRIEDESFDQLVDQVQNTMTAASEKTDVRFEDIVSCLQVQEDPSRHPLVQCLFVMVNQSDLGTFTIEGAETQMLRPLRTSKFDVELHIIQEEVNLRGEVIFSTDLYELGTIEALISVFHKILKQGLAEPSVSISVQPLLTSDDYSRLNALDLIKIQETDYPRESSIIDVFRQQVMAVPSKPAVKDEASHLSYAELDQQSNSLAEWLGTQFLPAETLIGIWGHRSCQAIVAVLGVLKANLAYLPLDGSTPPGRVETILESIPGSKLVLVESEELRTATQVADVEFITITEVLKQATLCQPLAVTLAVLPTPTSLAYVMYTSGSTGKPKGVMVEHRGVVRLAKRNNMVQHHSPSSTIAHIASIAFDMSTWEIFTALLNGGTLVCINLKALLDCRTMADTMSREKIEVMLITPALLKRYLHECPEAISSLSTLYVGGDRTDPRDLTLAQKLVKGRVINAYGPTENTGASTVHCLAPTEVFANGVPIGRALSNSGAYVMDRHHRLVPLGVVGELVVTGDGLARGYVNPQHNVNRFISVEIAGETIRAYKTGDLVRHRPVDGELEFFGRIDQQIKIRGQRVEPGEIDHVLLNHESVNEAATVLQNEGDEVAQLTSFVTLRKSDHEPSSRQDNGSETKLVEEWKQRIVAETYTSVDSIQPEMIGQDFIGWTSMYDGSDIDKAEMREWLDDTIETILNGEAPGHVLEIGTGSGMILFNLVEGLQSYVGLEPNERVVEYVNRMAQSTPALADKVKMYRATGADLGRLALSGSPNTIIINSVVQYFPDLDYLYRVIQDILKLESVKTIFFGDVRSYALYKEFLAARALRIAGEGAGKDEIRRIMTNLEQAEMELLIDPIFFTNLQLRLPDRIAHVEILPKKMGAVNELSSYRYAAVLHVNSHNKQQGRTHELDQNMWVDFTTQQLDRQSLARLLQQQSASNSSVVAIGNITYSNIKLERAVLVSLDSKEDDILDTEWQKSLQEAVRNVPSLSAVDLVSLADKAGYCVEISWARQRQHRGAMDAVFYRSLKHGQRRTWFRFPADSNSETFSDLGTQPLRQQRTKRIQTELKQILTTNLPSYMVPQAVVVLEEMPVNANGKIDRRMLARRARPRSTGQRQLDQQSSETERRIQNVWAEALKVEISDVQLDDNFFALGGNSITAMVVAAEAHKAGVKFTVEDIFRHPVLRDLARQSTDIVKDTSLDIPQFSLLGNDADVADVMLEISEHYHLDPAAVQDAYPCTPIQEGLMSLSSRHSGAYTMQAVLELPPDVVVADLCSAWEAVFSSMPILRTRFIQHQTFGLVQLVMNDDIHWIEATGLAQYLESDRNQKLGLGQPLTRYAIVKDAAGTQSSLVWTIHHALFDAWSIRLIMDAVSQAYRLGRHVETHTPFTKFIQYVQQRDDQEFLTYWKQTLGDYDGVPFPAASLSANNSTTNSLVECSIMNPKKCGSDVTTSTLIRAALALVIGNMNDSTDVVFGVTMSGRSAPVHGIDKMAAPTIATVPIRVKLDGQKKLSDLLETIQLQATEMIPFEQSGLQRIARVCPGAERACALQTLLVVQPEGNDGFGKSDLGNWRDGSPQYWSDTYPLTVELCLGADNIAASALFDSKVIDQWTVQNLLQRLKYALVQLETAGPETTIEELELITEKDLSQIWEWNSTVPPKVEQDICQGIARWARSQPNAPAVSAWDGELTYDKLDQLVNQLAGRLIALGVGQDSLVPLCFEKSFWTTVAMLGVLRAGAGFVLLDSSLPEERLKSIVDQVDNSLILCSVLNQAISCRLAKRTIALHWELFLGLEHQISLNFQPACFSSTAYIVFTSGSTGTPKGVVISHGNLSSALHHQAAFYGLGPSSRMFGFASYSFDCCIEDALAVLTAGGCFCVPSEQDRIGNLEQSITSSGANVLNLTSSVAQLLSPASLPSVHTIIFGGEALNVADVAPWWGRARVINTYGPAECTPTSVINCDATCPEEATHIGEGAGVVTWVADPANSHKLVPPGCVGELILEGPSVGKGYLNDPQQTASAFVEDPPWLLRGTSGRSGRHGRLYKTGDLVQYISQTGALKFVGRKDVQVKIHGQRIELGEVEHWARLFVPEASQVAAEVIVPRDQGATSKIIVVYLQINSQTIETTDDTAAGVDVYPFSSRLAEKMAGHLPRYMVPRGFLCMQALPMNISGKLDRKTLRRIGASYSAEQLFGTQSRNQGSERRPTSDAELLMQGLWARVLSKDVSNIGLEDNFFWLGGDSILAMKLSAEARKAGVMIEVTDIFKCPTLVEQSRIQLAIRPTAALTTPAFGLLDGKKENFREDLAGLCGLNVSQVEDAYPCTSLQEGLLSLTAKRHGDYTLQAVFELASNINISTLKRAFEHVVRSSPVLRTRIIQHEQFGLVQVVVDECINWIDAEDLRSYMKKDNELSMGLGHSLARFSLVKNGSGNVQWFVWTLHHALYDGWSLNLMIDAVQRAYHGEKIGAGPQFQAFLQYIRKIDYERSEKYWRSKLANCECIPFPALSSSIDQPATETKVEHRFPRLEGYSKNLTISNLIRAAWALIASQMTDSNDVVFGATVSGRNAPVADIDQLMAPTFATVPVRVVLDRRQTITEYLDAIQLQTTDMVPFEQTGLHRIAKMSSDCGKACSFQTLLVIEIEEVIGSSTAQVKDEIWKWQDIDARQAFGGYALVVQVFVGADDITISAIVDSKAIEPWVVKNMLRRLEHVLQQLNRAKSVQTIEDITMIAPEELEVVWDWNSTVPASVERCVHEIIEDKVQSQPNSPAVCAWDGEITYRELSRLSIGLARWLAHLGVAPGSLIPLCFEKSMWTTVAILGVLKAGAAFVLLDPSLPEYRLQTITKQIGATTIISSPMNHALSLKLGPQVITIDRNLLIAFCDQSTPELPRSLVAPSSIMYVVFTSGSTGEPKGTMIKHQNMSSALAYQLDKLELTAESRVFDFSAYSFDMSICNVFLTLTLGGCLCVPRESDRINKLAESIAEMKATSVILTPSVSRMLLPEHVPQLQSIMFIGEALSVRDVEPWLNKVRIINLYGPCECTPISTINSNNNNAAETSSKDATRIGMGAGTVTWVVDAENHDRLLPPGCVGELVLEGPLIGNGYLNNPAKTAEVFIENPTWLAQGFQGKRGRQGRCGRVYKTGDLVRYNEDGSLVFIGRKDSQLKISGQRVESGEVEYWLQRCMPEARQVTVEMIIPDGEDSVPMLVAFVELDHESEDTPGSHTQAVAESAVPLEPMRSASS</sequence>
<comment type="similarity">
    <text evidence="6">Belongs to the NRP synthetase family.</text>
</comment>
<keyword evidence="4" id="KW-0677">Repeat</keyword>
<dbReference type="SUPFAM" id="SSF52777">
    <property type="entry name" value="CoA-dependent acyltransferases"/>
    <property type="match status" value="6"/>
</dbReference>
<dbReference type="PANTHER" id="PTHR45527:SF1">
    <property type="entry name" value="FATTY ACID SYNTHASE"/>
    <property type="match status" value="1"/>
</dbReference>
<dbReference type="Proteomes" id="UP001251528">
    <property type="component" value="Unassembled WGS sequence"/>
</dbReference>
<evidence type="ECO:0000256" key="4">
    <source>
        <dbReference type="ARBA" id="ARBA00022737"/>
    </source>
</evidence>
<feature type="region of interest" description="Disordered" evidence="7">
    <location>
        <begin position="1"/>
        <end position="36"/>
    </location>
</feature>
<feature type="region of interest" description="Disordered" evidence="7">
    <location>
        <begin position="1480"/>
        <end position="1499"/>
    </location>
</feature>
<dbReference type="Gene3D" id="3.30.559.10">
    <property type="entry name" value="Chloramphenicol acetyltransferase-like domain"/>
    <property type="match status" value="3"/>
</dbReference>
<dbReference type="InterPro" id="IPR001242">
    <property type="entry name" value="Condensation_dom"/>
</dbReference>
<dbReference type="PANTHER" id="PTHR45527">
    <property type="entry name" value="NONRIBOSOMAL PEPTIDE SYNTHETASE"/>
    <property type="match status" value="1"/>
</dbReference>
<feature type="domain" description="Carrier" evidence="8">
    <location>
        <begin position="1494"/>
        <end position="1570"/>
    </location>
</feature>
<dbReference type="InterPro" id="IPR045851">
    <property type="entry name" value="AMP-bd_C_sf"/>
</dbReference>
<dbReference type="FunFam" id="3.30.559.30:FF:000003">
    <property type="entry name" value="Nonribosomal peptide synthase SidD"/>
    <property type="match status" value="2"/>
</dbReference>
<dbReference type="Gene3D" id="3.40.50.150">
    <property type="entry name" value="Vaccinia Virus protein VP39"/>
    <property type="match status" value="1"/>
</dbReference>
<dbReference type="SUPFAM" id="SSF53335">
    <property type="entry name" value="S-adenosyl-L-methionine-dependent methyltransferases"/>
    <property type="match status" value="1"/>
</dbReference>
<dbReference type="InterPro" id="IPR020845">
    <property type="entry name" value="AMP-binding_CS"/>
</dbReference>
<keyword evidence="1" id="KW-0596">Phosphopantetheine</keyword>
<keyword evidence="10" id="KW-1185">Reference proteome</keyword>
<protein>
    <recommendedName>
        <fullName evidence="8">Carrier domain-containing protein</fullName>
    </recommendedName>
</protein>
<evidence type="ECO:0000313" key="9">
    <source>
        <dbReference type="EMBL" id="KAK2591374.1"/>
    </source>
</evidence>
<dbReference type="GO" id="GO:0044550">
    <property type="term" value="P:secondary metabolite biosynthetic process"/>
    <property type="evidence" value="ECO:0007669"/>
    <property type="project" value="TreeGrafter"/>
</dbReference>
<dbReference type="SMART" id="SM00823">
    <property type="entry name" value="PKS_PP"/>
    <property type="match status" value="2"/>
</dbReference>
<dbReference type="Pfam" id="PF00501">
    <property type="entry name" value="AMP-binding"/>
    <property type="match status" value="3"/>
</dbReference>
<feature type="compositionally biased region" description="Polar residues" evidence="7">
    <location>
        <begin position="14"/>
        <end position="25"/>
    </location>
</feature>
<dbReference type="GO" id="GO:0043041">
    <property type="term" value="P:amino acid activation for nonribosomal peptide biosynthetic process"/>
    <property type="evidence" value="ECO:0007669"/>
    <property type="project" value="TreeGrafter"/>
</dbReference>
<keyword evidence="5" id="KW-0843">Virulence</keyword>
<dbReference type="NCBIfam" id="NF003417">
    <property type="entry name" value="PRK04813.1"/>
    <property type="match status" value="4"/>
</dbReference>
<comment type="caution">
    <text evidence="9">The sequence shown here is derived from an EMBL/GenBank/DDBJ whole genome shotgun (WGS) entry which is preliminary data.</text>
</comment>
<dbReference type="Pfam" id="PF00668">
    <property type="entry name" value="Condensation"/>
    <property type="match status" value="3"/>
</dbReference>
<evidence type="ECO:0000256" key="6">
    <source>
        <dbReference type="ARBA" id="ARBA00029454"/>
    </source>
</evidence>
<dbReference type="GO" id="GO:0031177">
    <property type="term" value="F:phosphopantetheine binding"/>
    <property type="evidence" value="ECO:0007669"/>
    <property type="project" value="InterPro"/>
</dbReference>
<evidence type="ECO:0000256" key="2">
    <source>
        <dbReference type="ARBA" id="ARBA00022553"/>
    </source>
</evidence>
<feature type="compositionally biased region" description="Low complexity" evidence="7">
    <location>
        <begin position="78"/>
        <end position="88"/>
    </location>
</feature>